<dbReference type="InterPro" id="IPR054765">
    <property type="entry name" value="SLBB_dom"/>
</dbReference>
<evidence type="ECO:0000256" key="2">
    <source>
        <dbReference type="ARBA" id="ARBA00009450"/>
    </source>
</evidence>
<comment type="similarity">
    <text evidence="2">Belongs to the BexD/CtrA/VexA family.</text>
</comment>
<gene>
    <name evidence="18" type="ORF">RCF98_15640</name>
</gene>
<evidence type="ECO:0000313" key="18">
    <source>
        <dbReference type="EMBL" id="WML90390.1"/>
    </source>
</evidence>
<keyword evidence="19" id="KW-1185">Reference proteome</keyword>
<keyword evidence="11" id="KW-0472">Membrane</keyword>
<accession>A0ABY9MQE2</accession>
<feature type="chain" id="PRO_5045427047" evidence="15">
    <location>
        <begin position="22"/>
        <end position="244"/>
    </location>
</feature>
<evidence type="ECO:0000256" key="14">
    <source>
        <dbReference type="ARBA" id="ARBA00023288"/>
    </source>
</evidence>
<evidence type="ECO:0000256" key="15">
    <source>
        <dbReference type="SAM" id="SignalP"/>
    </source>
</evidence>
<evidence type="ECO:0000256" key="1">
    <source>
        <dbReference type="ARBA" id="ARBA00004571"/>
    </source>
</evidence>
<evidence type="ECO:0000256" key="12">
    <source>
        <dbReference type="ARBA" id="ARBA00023139"/>
    </source>
</evidence>
<dbReference type="InterPro" id="IPR003715">
    <property type="entry name" value="Poly_export_N"/>
</dbReference>
<feature type="domain" description="Polysaccharide export protein N-terminal" evidence="16">
    <location>
        <begin position="60"/>
        <end position="132"/>
    </location>
</feature>
<name>A0ABY9MQE2_9GAMM</name>
<evidence type="ECO:0000256" key="13">
    <source>
        <dbReference type="ARBA" id="ARBA00023237"/>
    </source>
</evidence>
<keyword evidence="3" id="KW-0813">Transport</keyword>
<keyword evidence="5" id="KW-0762">Sugar transport</keyword>
<evidence type="ECO:0000259" key="17">
    <source>
        <dbReference type="Pfam" id="PF22461"/>
    </source>
</evidence>
<evidence type="ECO:0000313" key="19">
    <source>
        <dbReference type="Proteomes" id="UP001236657"/>
    </source>
</evidence>
<dbReference type="Proteomes" id="UP001236657">
    <property type="component" value="Chromosome"/>
</dbReference>
<evidence type="ECO:0000256" key="7">
    <source>
        <dbReference type="ARBA" id="ARBA00022729"/>
    </source>
</evidence>
<evidence type="ECO:0000259" key="16">
    <source>
        <dbReference type="Pfam" id="PF02563"/>
    </source>
</evidence>
<dbReference type="Gene3D" id="3.10.560.10">
    <property type="entry name" value="Outer membrane lipoprotein wza domain like"/>
    <property type="match status" value="1"/>
</dbReference>
<dbReference type="Pfam" id="PF02563">
    <property type="entry name" value="Poly_export"/>
    <property type="match status" value="1"/>
</dbReference>
<proteinExistence type="inferred from homology"/>
<keyword evidence="10" id="KW-0626">Porin</keyword>
<sequence length="244" mass="26421">MNAHKYIMKTFLSVVTLSGVAGISACSTTGTAPNSTGATTLSDSSIFANVNELDYSASLEQATIAAGDMLDIKVFQADELSGKVRVDTNGQISLPLIGALTVAGSSPIEVENQLKVLLGQKYLQNPQITVFMENFTNQRITIEGEVKKPGVYPITGSVTLLQSVALGEGLSSLADDKKIVLFRRIGEKTKAYHLDLNAIRAGTMRDPYLRGDDRVIVHRSDSRYWLRETATLLSPLSTLNTILR</sequence>
<dbReference type="EMBL" id="CP133218">
    <property type="protein sequence ID" value="WML90390.1"/>
    <property type="molecule type" value="Genomic_DNA"/>
</dbReference>
<dbReference type="InterPro" id="IPR049712">
    <property type="entry name" value="Poly_export"/>
</dbReference>
<evidence type="ECO:0000256" key="4">
    <source>
        <dbReference type="ARBA" id="ARBA00022452"/>
    </source>
</evidence>
<evidence type="ECO:0000256" key="8">
    <source>
        <dbReference type="ARBA" id="ARBA00023047"/>
    </source>
</evidence>
<evidence type="ECO:0000256" key="11">
    <source>
        <dbReference type="ARBA" id="ARBA00023136"/>
    </source>
</evidence>
<keyword evidence="4" id="KW-1134">Transmembrane beta strand</keyword>
<keyword evidence="14" id="KW-0449">Lipoprotein</keyword>
<feature type="signal peptide" evidence="15">
    <location>
        <begin position="1"/>
        <end position="21"/>
    </location>
</feature>
<keyword evidence="13" id="KW-0998">Cell outer membrane</keyword>
<evidence type="ECO:0000256" key="10">
    <source>
        <dbReference type="ARBA" id="ARBA00023114"/>
    </source>
</evidence>
<evidence type="ECO:0000256" key="6">
    <source>
        <dbReference type="ARBA" id="ARBA00022692"/>
    </source>
</evidence>
<keyword evidence="9" id="KW-0406">Ion transport</keyword>
<comment type="subcellular location">
    <subcellularLocation>
        <location evidence="1">Cell outer membrane</location>
        <topology evidence="1">Multi-pass membrane protein</topology>
    </subcellularLocation>
</comment>
<organism evidence="18 19">
    <name type="scientific">Thiothrix lacustris</name>
    <dbReference type="NCBI Taxonomy" id="525917"/>
    <lineage>
        <taxon>Bacteria</taxon>
        <taxon>Pseudomonadati</taxon>
        <taxon>Pseudomonadota</taxon>
        <taxon>Gammaproteobacteria</taxon>
        <taxon>Thiotrichales</taxon>
        <taxon>Thiotrichaceae</taxon>
        <taxon>Thiothrix</taxon>
    </lineage>
</organism>
<dbReference type="Pfam" id="PF22461">
    <property type="entry name" value="SLBB_2"/>
    <property type="match status" value="1"/>
</dbReference>
<dbReference type="PANTHER" id="PTHR33619">
    <property type="entry name" value="POLYSACCHARIDE EXPORT PROTEIN GFCE-RELATED"/>
    <property type="match status" value="1"/>
</dbReference>
<evidence type="ECO:0000256" key="5">
    <source>
        <dbReference type="ARBA" id="ARBA00022597"/>
    </source>
</evidence>
<evidence type="ECO:0000256" key="3">
    <source>
        <dbReference type="ARBA" id="ARBA00022448"/>
    </source>
</evidence>
<keyword evidence="8" id="KW-0625">Polysaccharide transport</keyword>
<protein>
    <submittedName>
        <fullName evidence="18">Polysaccharide biosynthesis/export family protein</fullName>
    </submittedName>
</protein>
<dbReference type="PANTHER" id="PTHR33619:SF3">
    <property type="entry name" value="POLYSACCHARIDE EXPORT PROTEIN GFCE-RELATED"/>
    <property type="match status" value="1"/>
</dbReference>
<keyword evidence="12" id="KW-0564">Palmitate</keyword>
<keyword evidence="6" id="KW-0812">Transmembrane</keyword>
<evidence type="ECO:0000256" key="9">
    <source>
        <dbReference type="ARBA" id="ARBA00023065"/>
    </source>
</evidence>
<feature type="domain" description="SLBB" evidence="17">
    <location>
        <begin position="138"/>
        <end position="217"/>
    </location>
</feature>
<dbReference type="PROSITE" id="PS51257">
    <property type="entry name" value="PROKAR_LIPOPROTEIN"/>
    <property type="match status" value="1"/>
</dbReference>
<reference evidence="18 19" key="1">
    <citation type="submission" date="2023-08" db="EMBL/GenBank/DDBJ databases">
        <title>New molecular markers tilS and rpoB for phylogenetic and monitoring studies of the genus Thiothrix biodiversity.</title>
        <authorList>
            <person name="Ravin N.V."/>
            <person name="Smolyakov D."/>
            <person name="Markov N.D."/>
            <person name="Beletsky A.V."/>
            <person name="Mardanov A.V."/>
            <person name="Rudenko T.S."/>
            <person name="Grabovich M.Y."/>
        </authorList>
    </citation>
    <scope>NUCLEOTIDE SEQUENCE [LARGE SCALE GENOMIC DNA]</scope>
    <source>
        <strain evidence="18 19">MK1</strain>
    </source>
</reference>
<dbReference type="RefSeq" id="WP_028487983.1">
    <property type="nucleotide sequence ID" value="NZ_CP133218.1"/>
</dbReference>
<keyword evidence="7 15" id="KW-0732">Signal</keyword>